<proteinExistence type="predicted"/>
<organism evidence="5 6">
    <name type="scientific">Canna indica</name>
    <name type="common">Indian-shot</name>
    <dbReference type="NCBI Taxonomy" id="4628"/>
    <lineage>
        <taxon>Eukaryota</taxon>
        <taxon>Viridiplantae</taxon>
        <taxon>Streptophyta</taxon>
        <taxon>Embryophyta</taxon>
        <taxon>Tracheophyta</taxon>
        <taxon>Spermatophyta</taxon>
        <taxon>Magnoliopsida</taxon>
        <taxon>Liliopsida</taxon>
        <taxon>Zingiberales</taxon>
        <taxon>Cannaceae</taxon>
        <taxon>Canna</taxon>
    </lineage>
</organism>
<dbReference type="SUPFAM" id="SSF52833">
    <property type="entry name" value="Thioredoxin-like"/>
    <property type="match status" value="1"/>
</dbReference>
<dbReference type="InterPro" id="IPR001680">
    <property type="entry name" value="WD40_rpt"/>
</dbReference>
<dbReference type="AlphaFoldDB" id="A0AAQ3JXR8"/>
<accession>A0AAQ3JXR8</accession>
<evidence type="ECO:0000256" key="3">
    <source>
        <dbReference type="PROSITE-ProRule" id="PRU00221"/>
    </source>
</evidence>
<dbReference type="InterPro" id="IPR045182">
    <property type="entry name" value="JINGUBANG-like"/>
</dbReference>
<feature type="region of interest" description="Disordered" evidence="4">
    <location>
        <begin position="21"/>
        <end position="49"/>
    </location>
</feature>
<dbReference type="SUPFAM" id="SSF50978">
    <property type="entry name" value="WD40 repeat-like"/>
    <property type="match status" value="1"/>
</dbReference>
<keyword evidence="2" id="KW-0677">Repeat</keyword>
<dbReference type="InterPro" id="IPR015943">
    <property type="entry name" value="WD40/YVTN_repeat-like_dom_sf"/>
</dbReference>
<dbReference type="PRINTS" id="PR00320">
    <property type="entry name" value="GPROTEINBRPT"/>
</dbReference>
<evidence type="ECO:0000313" key="6">
    <source>
        <dbReference type="Proteomes" id="UP001327560"/>
    </source>
</evidence>
<evidence type="ECO:0000256" key="1">
    <source>
        <dbReference type="ARBA" id="ARBA00022574"/>
    </source>
</evidence>
<sequence>MVPGSGAPCQWSEARCSSSSSLKDLLDDDHDADNLSTKSSRASSPPPVVRHVRSASSALRSWCSPQEDPFGLPPGEEKRIVLCFTSLRVLRRTFEDCSTVRAILHGFRVAVNERDVFMDAKFLMELKGILGGRRQSIALSQNDVSRSHHSAHRDLASCPYKSHSLVSILTAFSLFSPINTPNLSFDSATYITTYMGASAAPPSHSSKLFHLLHSDTIDGASSSSASPAHFYAPSTAASPWHSSSAAAASSTFAKSPWMQHLASDLPATATGLVSSLVRQDGHVYSLAAAGDLLYTGSDSKNIRVWKGRQEFSCFRSSSGLVKAIVVAGDRVFTGHKDGKIRVWRTSSKDPSVHKRVGTLPTLADFLRSSINPSNYIEVRRHHSTVWLRHFDAVSCLSLDEDAGLLYSGSWDKTVKVWRVADSKCLESFNAHDDAVNTVAAGFDGLVFTGSADGTVKAWRREVASGSRRRATRHVAVQTLLRQEGAVTAVAVTAVARAVYCGSSDGLVSYWRRENSETPLVRGGVLRGHGMAVLCLAAAGRIVASGSADRTVRVWQREERSRTHSAVAVLSGHAGPIKCLAVEKEAAAADADGARYVVYSGSLDKSINIWRVAEWERVPEPSPRTPHRRLARAGAGDGLRLSPLHASGGGCGGHGAGETVI</sequence>
<dbReference type="InterPro" id="IPR020472">
    <property type="entry name" value="WD40_PAC1"/>
</dbReference>
<dbReference type="EMBL" id="CP136891">
    <property type="protein sequence ID" value="WOK97067.1"/>
    <property type="molecule type" value="Genomic_DNA"/>
</dbReference>
<dbReference type="InterPro" id="IPR036249">
    <property type="entry name" value="Thioredoxin-like_sf"/>
</dbReference>
<feature type="repeat" description="WD" evidence="3">
    <location>
        <begin position="525"/>
        <end position="564"/>
    </location>
</feature>
<dbReference type="FunFam" id="2.130.10.10:FF:000775">
    <property type="entry name" value="BnaA09g28200D protein"/>
    <property type="match status" value="1"/>
</dbReference>
<dbReference type="Proteomes" id="UP001327560">
    <property type="component" value="Chromosome 2"/>
</dbReference>
<feature type="repeat" description="WD" evidence="3">
    <location>
        <begin position="428"/>
        <end position="458"/>
    </location>
</feature>
<evidence type="ECO:0000313" key="5">
    <source>
        <dbReference type="EMBL" id="WOK97067.1"/>
    </source>
</evidence>
<dbReference type="InterPro" id="IPR036322">
    <property type="entry name" value="WD40_repeat_dom_sf"/>
</dbReference>
<protein>
    <submittedName>
        <fullName evidence="5">Vegetative incompatibility protein HET-E-1-like</fullName>
    </submittedName>
</protein>
<dbReference type="PROSITE" id="PS50082">
    <property type="entry name" value="WD_REPEATS_2"/>
    <property type="match status" value="3"/>
</dbReference>
<dbReference type="Gene3D" id="2.130.10.10">
    <property type="entry name" value="YVTN repeat-like/Quinoprotein amine dehydrogenase"/>
    <property type="match status" value="2"/>
</dbReference>
<dbReference type="Pfam" id="PF00400">
    <property type="entry name" value="WD40"/>
    <property type="match status" value="5"/>
</dbReference>
<dbReference type="PANTHER" id="PTHR22844">
    <property type="entry name" value="F-BOX AND WD40 DOMAIN PROTEIN"/>
    <property type="match status" value="1"/>
</dbReference>
<feature type="repeat" description="WD" evidence="3">
    <location>
        <begin position="386"/>
        <end position="427"/>
    </location>
</feature>
<evidence type="ECO:0000256" key="2">
    <source>
        <dbReference type="ARBA" id="ARBA00022737"/>
    </source>
</evidence>
<name>A0AAQ3JXR8_9LILI</name>
<dbReference type="PROSITE" id="PS50294">
    <property type="entry name" value="WD_REPEATS_REGION"/>
    <property type="match status" value="2"/>
</dbReference>
<evidence type="ECO:0000256" key="4">
    <source>
        <dbReference type="SAM" id="MobiDB-lite"/>
    </source>
</evidence>
<keyword evidence="6" id="KW-1185">Reference proteome</keyword>
<dbReference type="PANTHER" id="PTHR22844:SF370">
    <property type="entry name" value="OS12G0594000 PROTEIN"/>
    <property type="match status" value="1"/>
</dbReference>
<dbReference type="SMART" id="SM00320">
    <property type="entry name" value="WD40"/>
    <property type="match status" value="7"/>
</dbReference>
<keyword evidence="1 3" id="KW-0853">WD repeat</keyword>
<gene>
    <name evidence="5" type="ORF">Cni_G05775</name>
</gene>
<reference evidence="5 6" key="1">
    <citation type="submission" date="2023-10" db="EMBL/GenBank/DDBJ databases">
        <title>Chromosome-scale genome assembly provides insights into flower coloration mechanisms of Canna indica.</title>
        <authorList>
            <person name="Li C."/>
        </authorList>
    </citation>
    <scope>NUCLEOTIDE SEQUENCE [LARGE SCALE GENOMIC DNA]</scope>
    <source>
        <tissue evidence="5">Flower</tissue>
    </source>
</reference>
<feature type="compositionally biased region" description="Low complexity" evidence="4">
    <location>
        <begin position="34"/>
        <end position="43"/>
    </location>
</feature>